<organism evidence="1 2">
    <name type="scientific">Hymenoscyphus albidus</name>
    <dbReference type="NCBI Taxonomy" id="595503"/>
    <lineage>
        <taxon>Eukaryota</taxon>
        <taxon>Fungi</taxon>
        <taxon>Dikarya</taxon>
        <taxon>Ascomycota</taxon>
        <taxon>Pezizomycotina</taxon>
        <taxon>Leotiomycetes</taxon>
        <taxon>Helotiales</taxon>
        <taxon>Helotiaceae</taxon>
        <taxon>Hymenoscyphus</taxon>
    </lineage>
</organism>
<comment type="caution">
    <text evidence="1">The sequence shown here is derived from an EMBL/GenBank/DDBJ whole genome shotgun (WGS) entry which is preliminary data.</text>
</comment>
<evidence type="ECO:0000313" key="2">
    <source>
        <dbReference type="Proteomes" id="UP000701801"/>
    </source>
</evidence>
<accession>A0A9N9LIE2</accession>
<dbReference type="Proteomes" id="UP000701801">
    <property type="component" value="Unassembled WGS sequence"/>
</dbReference>
<proteinExistence type="predicted"/>
<name>A0A9N9LIE2_9HELO</name>
<protein>
    <submittedName>
        <fullName evidence="1">Uncharacterized protein</fullName>
    </submittedName>
</protein>
<dbReference type="AlphaFoldDB" id="A0A9N9LIE2"/>
<gene>
    <name evidence="1" type="ORF">HYALB_00011243</name>
</gene>
<evidence type="ECO:0000313" key="1">
    <source>
        <dbReference type="EMBL" id="CAG8972111.1"/>
    </source>
</evidence>
<keyword evidence="2" id="KW-1185">Reference proteome</keyword>
<dbReference type="EMBL" id="CAJVRM010000034">
    <property type="protein sequence ID" value="CAG8972111.1"/>
    <property type="molecule type" value="Genomic_DNA"/>
</dbReference>
<dbReference type="OrthoDB" id="10275646at2759"/>
<reference evidence="1" key="1">
    <citation type="submission" date="2021-07" db="EMBL/GenBank/DDBJ databases">
        <authorList>
            <person name="Durling M."/>
        </authorList>
    </citation>
    <scope>NUCLEOTIDE SEQUENCE</scope>
</reference>
<sequence>MGAAFSSEAPELHTPIALKMPALSTIAIFKTAEMQRARLYLWWEIDLSKQGLGDLGRIKSQQDLFDLAQGLDPRKSRYERRAIIEAVAMQILKTSSPPACSKSKSRTCKILSCIPRKLNLSLKSRGPKDEVDPPIFMPDCICRSHDVGAGFRRHNMLPLQFFGHEYHNIGDLRKIPNPFYPDVSKGHPYNYNVQSQFSLMQGLMALPAEIRYMIYEFVAFSSPAPAITQSTARIFEMGIARRTKTPRTQPKYVLADEVAPAYFRASEYRNIEGFLEALRVFEGRQWCPKRSKCNCCTGELLDRQKLKCRRLGVLNDFLDWLWDSIVLDFTFVARRASFEHTYGWGFNPSKPAPCPAQEHHLRIRHITITTPFGVNYTEVEKPFVTELKDVAYLCRYIKKNLRGLHSIRVFFRLRERQAKHFLGLKQEPEWLFEMNNNLPVLQKFEWYVSVVQNGTLNYEKGVEQKELTDRMIESLKKKLKPRMKPGFA</sequence>